<dbReference type="AlphaFoldDB" id="A0A1I5PWU4"/>
<dbReference type="Proteomes" id="UP000182624">
    <property type="component" value="Unassembled WGS sequence"/>
</dbReference>
<organism evidence="2 3">
    <name type="scientific">Butyrivibrio proteoclasticus</name>
    <dbReference type="NCBI Taxonomy" id="43305"/>
    <lineage>
        <taxon>Bacteria</taxon>
        <taxon>Bacillati</taxon>
        <taxon>Bacillota</taxon>
        <taxon>Clostridia</taxon>
        <taxon>Lachnospirales</taxon>
        <taxon>Lachnospiraceae</taxon>
        <taxon>Butyrivibrio</taxon>
    </lineage>
</organism>
<feature type="domain" description="Polysaccharide pyruvyl transferase" evidence="1">
    <location>
        <begin position="67"/>
        <end position="309"/>
    </location>
</feature>
<evidence type="ECO:0000313" key="2">
    <source>
        <dbReference type="EMBL" id="SFP38300.1"/>
    </source>
</evidence>
<evidence type="ECO:0000313" key="3">
    <source>
        <dbReference type="Proteomes" id="UP000182624"/>
    </source>
</evidence>
<dbReference type="GO" id="GO:0016740">
    <property type="term" value="F:transferase activity"/>
    <property type="evidence" value="ECO:0007669"/>
    <property type="project" value="UniProtKB-KW"/>
</dbReference>
<dbReference type="EMBL" id="FOXO01000001">
    <property type="protein sequence ID" value="SFP38300.1"/>
    <property type="molecule type" value="Genomic_DNA"/>
</dbReference>
<dbReference type="InterPro" id="IPR007345">
    <property type="entry name" value="Polysacch_pyruvyl_Trfase"/>
</dbReference>
<keyword evidence="2" id="KW-0808">Transferase</keyword>
<name>A0A1I5PWU4_9FIRM</name>
<gene>
    <name evidence="2" type="ORF">SAMN04487928_101175</name>
</gene>
<dbReference type="Pfam" id="PF04230">
    <property type="entry name" value="PS_pyruv_trans"/>
    <property type="match status" value="1"/>
</dbReference>
<reference evidence="3" key="1">
    <citation type="submission" date="2016-10" db="EMBL/GenBank/DDBJ databases">
        <authorList>
            <person name="Varghese N."/>
            <person name="Submissions S."/>
        </authorList>
    </citation>
    <scope>NUCLEOTIDE SEQUENCE [LARGE SCALE GENOMIC DNA]</scope>
    <source>
        <strain evidence="3">P18</strain>
    </source>
</reference>
<dbReference type="OrthoDB" id="9807674at2"/>
<protein>
    <submittedName>
        <fullName evidence="2">Exopolysaccharide biosynthesis protein EpsI, predicted pyruvyl transferase</fullName>
    </submittedName>
</protein>
<proteinExistence type="predicted"/>
<sequence length="375" mass="44172">MNYESIRNTIMKNEAAFCVARFFFTPIRIIKEYICRRRMANELIGKYRRVRREDFKVFYFGIPEHNNLGDIAQTYCTRMWVNDNYPNRILIEAKTRVTFDSKFITFMENIISNDDLILFQSGYCTRHNNPDHLMHLHIAKKFSHNALIVLPQTVKLDDNKDVECTKKIFENCSRLRFITRDNISYKKALSFIDESRLACFPDIVTSLIGRIRVEGERKGVLLCVRDDDEKYYSREQLDNLKGKLGFAFERVDETDTNSLHSAEKVFKNLEQEINDKITQFAQYKCIITDRYHGTIFSLISNTPVIVIKTNDHKVTSAIEWFKGLYDSKAVRFASSLDEAYEMAKEIQDENIRIMNDSVLYERFYKMALKDLIDSI</sequence>
<dbReference type="RefSeq" id="WP_074882963.1">
    <property type="nucleotide sequence ID" value="NZ_FOXO01000001.1"/>
</dbReference>
<accession>A0A1I5PWU4</accession>
<evidence type="ECO:0000259" key="1">
    <source>
        <dbReference type="Pfam" id="PF04230"/>
    </source>
</evidence>
<keyword evidence="3" id="KW-1185">Reference proteome</keyword>